<dbReference type="Proteomes" id="UP000325849">
    <property type="component" value="Unassembled WGS sequence"/>
</dbReference>
<dbReference type="RefSeq" id="WP_162468139.1">
    <property type="nucleotide sequence ID" value="NZ_JBHJTU010000007.1"/>
</dbReference>
<reference evidence="1 2" key="1">
    <citation type="submission" date="2019-07" db="EMBL/GenBank/DDBJ databases">
        <title>New species of Amycolatopsis and Streptomyces.</title>
        <authorList>
            <person name="Duangmal K."/>
            <person name="Teo W.F.A."/>
            <person name="Lipun K."/>
        </authorList>
    </citation>
    <scope>NUCLEOTIDE SEQUENCE [LARGE SCALE GENOMIC DNA]</scope>
    <source>
        <strain evidence="1 2">NBRC 109810</strain>
    </source>
</reference>
<name>A0A5N8V7Z6_9ACTN</name>
<dbReference type="EMBL" id="VJZD01000012">
    <property type="protein sequence ID" value="MPY30732.1"/>
    <property type="molecule type" value="Genomic_DNA"/>
</dbReference>
<protein>
    <submittedName>
        <fullName evidence="1">Uncharacterized protein</fullName>
    </submittedName>
</protein>
<comment type="caution">
    <text evidence="1">The sequence shown here is derived from an EMBL/GenBank/DDBJ whole genome shotgun (WGS) entry which is preliminary data.</text>
</comment>
<gene>
    <name evidence="1" type="ORF">FNH09_05200</name>
</gene>
<dbReference type="AlphaFoldDB" id="A0A5N8V7Z6"/>
<sequence>MTEPELQPERPHVKYPFEFDGRWVLRYHIPYTVEHEGRTHRIVATIFAKPSVHGRIQVSSEDGPGVEYDDLTPGDVVEITGDRWRVAEVDYRTRVVLERASTGGEEGTGAQGVG</sequence>
<accession>A0A5N8V7Z6</accession>
<evidence type="ECO:0000313" key="2">
    <source>
        <dbReference type="Proteomes" id="UP000325849"/>
    </source>
</evidence>
<evidence type="ECO:0000313" key="1">
    <source>
        <dbReference type="EMBL" id="MPY30732.1"/>
    </source>
</evidence>
<keyword evidence="2" id="KW-1185">Reference proteome</keyword>
<organism evidence="1 2">
    <name type="scientific">Streptomyces adustus</name>
    <dbReference type="NCBI Taxonomy" id="1609272"/>
    <lineage>
        <taxon>Bacteria</taxon>
        <taxon>Bacillati</taxon>
        <taxon>Actinomycetota</taxon>
        <taxon>Actinomycetes</taxon>
        <taxon>Kitasatosporales</taxon>
        <taxon>Streptomycetaceae</taxon>
        <taxon>Streptomyces</taxon>
    </lineage>
</organism>
<proteinExistence type="predicted"/>